<reference evidence="6" key="2">
    <citation type="submission" date="2023-05" db="EMBL/GenBank/DDBJ databases">
        <authorList>
            <consortium name="Lawrence Berkeley National Laboratory"/>
            <person name="Steindorff A."/>
            <person name="Hensen N."/>
            <person name="Bonometti L."/>
            <person name="Westerberg I."/>
            <person name="Brannstrom I.O."/>
            <person name="Guillou S."/>
            <person name="Cros-Aarteil S."/>
            <person name="Calhoun S."/>
            <person name="Haridas S."/>
            <person name="Kuo A."/>
            <person name="Mondo S."/>
            <person name="Pangilinan J."/>
            <person name="Riley R."/>
            <person name="Labutti K."/>
            <person name="Andreopoulos B."/>
            <person name="Lipzen A."/>
            <person name="Chen C."/>
            <person name="Yanf M."/>
            <person name="Daum C."/>
            <person name="Ng V."/>
            <person name="Clum A."/>
            <person name="Ohm R."/>
            <person name="Martin F."/>
            <person name="Silar P."/>
            <person name="Natvig D."/>
            <person name="Lalanne C."/>
            <person name="Gautier V."/>
            <person name="Ament-Velasquez S.L."/>
            <person name="Kruys A."/>
            <person name="Hutchinson M.I."/>
            <person name="Powell A.J."/>
            <person name="Barry K."/>
            <person name="Miller A.N."/>
            <person name="Grigoriev I.V."/>
            <person name="Debuchy R."/>
            <person name="Gladieux P."/>
            <person name="Thoren M.H."/>
            <person name="Johannesson H."/>
        </authorList>
    </citation>
    <scope>NUCLEOTIDE SEQUENCE</scope>
    <source>
        <strain evidence="6">PSN309</strain>
    </source>
</reference>
<feature type="domain" description="Tyrosinase copper-binding" evidence="5">
    <location>
        <begin position="311"/>
        <end position="322"/>
    </location>
</feature>
<evidence type="ECO:0000313" key="7">
    <source>
        <dbReference type="Proteomes" id="UP001302126"/>
    </source>
</evidence>
<evidence type="ECO:0000259" key="4">
    <source>
        <dbReference type="PROSITE" id="PS00497"/>
    </source>
</evidence>
<dbReference type="Proteomes" id="UP001302126">
    <property type="component" value="Unassembled WGS sequence"/>
</dbReference>
<evidence type="ECO:0000256" key="1">
    <source>
        <dbReference type="ARBA" id="ARBA00022723"/>
    </source>
</evidence>
<feature type="domain" description="Tyrosinase copper-binding" evidence="4">
    <location>
        <begin position="110"/>
        <end position="127"/>
    </location>
</feature>
<feature type="chain" id="PRO_5042813841" description="Tyrosinase copper-binding domain-containing protein" evidence="3">
    <location>
        <begin position="24"/>
        <end position="388"/>
    </location>
</feature>
<keyword evidence="1" id="KW-0479">Metal-binding</keyword>
<evidence type="ECO:0000256" key="2">
    <source>
        <dbReference type="ARBA" id="ARBA00023002"/>
    </source>
</evidence>
<accession>A0AAN6WSF6</accession>
<dbReference type="AlphaFoldDB" id="A0AAN6WSF6"/>
<gene>
    <name evidence="6" type="ORF">QBC35DRAFT_410854</name>
</gene>
<dbReference type="PROSITE" id="PS00498">
    <property type="entry name" value="TYROSINASE_2"/>
    <property type="match status" value="1"/>
</dbReference>
<dbReference type="EMBL" id="MU864406">
    <property type="protein sequence ID" value="KAK4187244.1"/>
    <property type="molecule type" value="Genomic_DNA"/>
</dbReference>
<sequence>MARFSVFALLAVPWLLLTGVASADAVNDLEKKGRPQIDAALAKSKTCTKANLKVRREWGDISAAEKKAYISAMLCLMEKPSKLDRAKFPGAKTRYEDFVVVHMNQTMSIHNTGSFLSWHRYYLWAFEEALKNECGYTGSHPYWDWGRWAADPEKSPIFDGSDTSLSGNGKKTNHRASMFAPAGNGGGCVETGPFKNMTVRLGPLSPAIDPAPPANPRADGYGDNPRCLRRDISNYLTMSSGKTQDIVNLINNSKDVLTFQNVMQGGPGGGGGGFGGGFGGGGAAANVGVHAAGHFTIGGDPGGDFYTSPNDPAFWVHHGMIDRTWTIWQSQDYEKRVNAIAGGTSMMGFGGRQQSLDDLIDLGVVGNKVYKIRELNSVVDGPFCYVYE</sequence>
<feature type="signal peptide" evidence="3">
    <location>
        <begin position="1"/>
        <end position="23"/>
    </location>
</feature>
<keyword evidence="7" id="KW-1185">Reference proteome</keyword>
<dbReference type="PANTHER" id="PTHR11474">
    <property type="entry name" value="TYROSINASE FAMILY MEMBER"/>
    <property type="match status" value="1"/>
</dbReference>
<comment type="caution">
    <text evidence="6">The sequence shown here is derived from an EMBL/GenBank/DDBJ whole genome shotgun (WGS) entry which is preliminary data.</text>
</comment>
<organism evidence="6 7">
    <name type="scientific">Podospora australis</name>
    <dbReference type="NCBI Taxonomy" id="1536484"/>
    <lineage>
        <taxon>Eukaryota</taxon>
        <taxon>Fungi</taxon>
        <taxon>Dikarya</taxon>
        <taxon>Ascomycota</taxon>
        <taxon>Pezizomycotina</taxon>
        <taxon>Sordariomycetes</taxon>
        <taxon>Sordariomycetidae</taxon>
        <taxon>Sordariales</taxon>
        <taxon>Podosporaceae</taxon>
        <taxon>Podospora</taxon>
    </lineage>
</organism>
<dbReference type="PROSITE" id="PS00497">
    <property type="entry name" value="TYROSINASE_1"/>
    <property type="match status" value="1"/>
</dbReference>
<proteinExistence type="predicted"/>
<dbReference type="InterPro" id="IPR002227">
    <property type="entry name" value="Tyrosinase_Cu-bd"/>
</dbReference>
<dbReference type="SUPFAM" id="SSF48056">
    <property type="entry name" value="Di-copper centre-containing domain"/>
    <property type="match status" value="1"/>
</dbReference>
<evidence type="ECO:0000313" key="6">
    <source>
        <dbReference type="EMBL" id="KAK4187244.1"/>
    </source>
</evidence>
<keyword evidence="3" id="KW-0732">Signal</keyword>
<reference evidence="6" key="1">
    <citation type="journal article" date="2023" name="Mol. Phylogenet. Evol.">
        <title>Genome-scale phylogeny and comparative genomics of the fungal order Sordariales.</title>
        <authorList>
            <person name="Hensen N."/>
            <person name="Bonometti L."/>
            <person name="Westerberg I."/>
            <person name="Brannstrom I.O."/>
            <person name="Guillou S."/>
            <person name="Cros-Aarteil S."/>
            <person name="Calhoun S."/>
            <person name="Haridas S."/>
            <person name="Kuo A."/>
            <person name="Mondo S."/>
            <person name="Pangilinan J."/>
            <person name="Riley R."/>
            <person name="LaButti K."/>
            <person name="Andreopoulos B."/>
            <person name="Lipzen A."/>
            <person name="Chen C."/>
            <person name="Yan M."/>
            <person name="Daum C."/>
            <person name="Ng V."/>
            <person name="Clum A."/>
            <person name="Steindorff A."/>
            <person name="Ohm R.A."/>
            <person name="Martin F."/>
            <person name="Silar P."/>
            <person name="Natvig D.O."/>
            <person name="Lalanne C."/>
            <person name="Gautier V."/>
            <person name="Ament-Velasquez S.L."/>
            <person name="Kruys A."/>
            <person name="Hutchinson M.I."/>
            <person name="Powell A.J."/>
            <person name="Barry K."/>
            <person name="Miller A.N."/>
            <person name="Grigoriev I.V."/>
            <person name="Debuchy R."/>
            <person name="Gladieux P."/>
            <person name="Hiltunen Thoren M."/>
            <person name="Johannesson H."/>
        </authorList>
    </citation>
    <scope>NUCLEOTIDE SEQUENCE</scope>
    <source>
        <strain evidence="6">PSN309</strain>
    </source>
</reference>
<dbReference type="GO" id="GO:0016491">
    <property type="term" value="F:oxidoreductase activity"/>
    <property type="evidence" value="ECO:0007669"/>
    <property type="project" value="UniProtKB-KW"/>
</dbReference>
<dbReference type="InterPro" id="IPR008922">
    <property type="entry name" value="Di-copper_centre_dom_sf"/>
</dbReference>
<dbReference type="Gene3D" id="1.10.1280.10">
    <property type="entry name" value="Di-copper center containing domain from catechol oxidase"/>
    <property type="match status" value="1"/>
</dbReference>
<evidence type="ECO:0000256" key="3">
    <source>
        <dbReference type="SAM" id="SignalP"/>
    </source>
</evidence>
<name>A0AAN6WSF6_9PEZI</name>
<keyword evidence="2" id="KW-0560">Oxidoreductase</keyword>
<dbReference type="GO" id="GO:0046872">
    <property type="term" value="F:metal ion binding"/>
    <property type="evidence" value="ECO:0007669"/>
    <property type="project" value="UniProtKB-KW"/>
</dbReference>
<evidence type="ECO:0000259" key="5">
    <source>
        <dbReference type="PROSITE" id="PS00498"/>
    </source>
</evidence>
<protein>
    <recommendedName>
        <fullName evidence="4 5">Tyrosinase copper-binding domain-containing protein</fullName>
    </recommendedName>
</protein>
<dbReference type="Pfam" id="PF00264">
    <property type="entry name" value="Tyrosinase"/>
    <property type="match status" value="1"/>
</dbReference>
<dbReference type="InterPro" id="IPR050316">
    <property type="entry name" value="Tyrosinase/Hemocyanin"/>
</dbReference>
<dbReference type="PANTHER" id="PTHR11474:SF125">
    <property type="entry name" value="N-ACETYL-6-HYDROXYTRYPTOPHAN OXIDASE IVOB-RELATED"/>
    <property type="match status" value="1"/>
</dbReference>
<dbReference type="PRINTS" id="PR00092">
    <property type="entry name" value="TYROSINASE"/>
</dbReference>